<evidence type="ECO:0000256" key="1">
    <source>
        <dbReference type="ARBA" id="ARBA00000380"/>
    </source>
</evidence>
<dbReference type="NCBIfam" id="TIGR01258">
    <property type="entry name" value="pgm_1"/>
    <property type="match status" value="2"/>
</dbReference>
<protein>
    <recommendedName>
        <fullName evidence="8">Phosphoglycerate mutase</fullName>
        <ecNumber evidence="8">5.4.2.11</ecNumber>
    </recommendedName>
</protein>
<evidence type="ECO:0000256" key="9">
    <source>
        <dbReference type="SAM" id="Coils"/>
    </source>
</evidence>
<comment type="similarity">
    <text evidence="2 8">Belongs to the phosphoglycerate mutase family. BPG-dependent PGAM subfamily.</text>
</comment>
<dbReference type="GO" id="GO:0004619">
    <property type="term" value="F:phosphoglycerate mutase activity"/>
    <property type="evidence" value="ECO:0007669"/>
    <property type="project" value="UniProtKB-EC"/>
</dbReference>
<dbReference type="PANTHER" id="PTHR11931">
    <property type="entry name" value="PHOSPHOGLYCERATE MUTASE"/>
    <property type="match status" value="1"/>
</dbReference>
<dbReference type="FunFam" id="3.40.50.1240:FF:000003">
    <property type="entry name" value="2,3-bisphosphoglycerate-dependent phosphoglycerate mutase"/>
    <property type="match status" value="1"/>
</dbReference>
<feature type="binding site" evidence="6">
    <location>
        <begin position="73"/>
        <end position="74"/>
    </location>
    <ligand>
        <name>substrate</name>
    </ligand>
</feature>
<dbReference type="SMART" id="SM00855">
    <property type="entry name" value="PGAM"/>
    <property type="match status" value="2"/>
</dbReference>
<evidence type="ECO:0000256" key="8">
    <source>
        <dbReference type="RuleBase" id="RU004511"/>
    </source>
</evidence>
<dbReference type="EC" id="5.4.2.11" evidence="8"/>
<feature type="binding site" evidence="6">
    <location>
        <begin position="60"/>
        <end position="67"/>
    </location>
    <ligand>
        <name>substrate</name>
    </ligand>
</feature>
<keyword evidence="3 8" id="KW-0324">Glycolysis</keyword>
<evidence type="ECO:0000313" key="12">
    <source>
        <dbReference type="EMBL" id="CAD8264258.1"/>
    </source>
</evidence>
<evidence type="ECO:0000256" key="2">
    <source>
        <dbReference type="ARBA" id="ARBA00006717"/>
    </source>
</evidence>
<keyword evidence="11" id="KW-0732">Signal</keyword>
<evidence type="ECO:0000256" key="10">
    <source>
        <dbReference type="SAM" id="MobiDB-lite"/>
    </source>
</evidence>
<feature type="binding site" evidence="6">
    <location>
        <begin position="166"/>
        <end position="167"/>
    </location>
    <ligand>
        <name>substrate</name>
    </ligand>
</feature>
<feature type="coiled-coil region" evidence="9">
    <location>
        <begin position="326"/>
        <end position="361"/>
    </location>
</feature>
<dbReference type="InterPro" id="IPR005952">
    <property type="entry name" value="Phosphogly_mut1"/>
</dbReference>
<dbReference type="SUPFAM" id="SSF53254">
    <property type="entry name" value="Phosphoglycerate mutase-like"/>
    <property type="match status" value="2"/>
</dbReference>
<dbReference type="InterPro" id="IPR029033">
    <property type="entry name" value="His_PPase_superfam"/>
</dbReference>
<reference evidence="12" key="1">
    <citation type="submission" date="2021-01" db="EMBL/GenBank/DDBJ databases">
        <authorList>
            <person name="Corre E."/>
            <person name="Pelletier E."/>
            <person name="Niang G."/>
            <person name="Scheremetjew M."/>
            <person name="Finn R."/>
            <person name="Kale V."/>
            <person name="Holt S."/>
            <person name="Cochrane G."/>
            <person name="Meng A."/>
            <person name="Brown T."/>
            <person name="Cohen L."/>
        </authorList>
    </citation>
    <scope>NUCLEOTIDE SEQUENCE</scope>
    <source>
        <strain evidence="12">CCMP2078</strain>
    </source>
</reference>
<keyword evidence="4 8" id="KW-0413">Isomerase</keyword>
<feature type="region of interest" description="Disordered" evidence="10">
    <location>
        <begin position="737"/>
        <end position="760"/>
    </location>
</feature>
<evidence type="ECO:0000256" key="5">
    <source>
        <dbReference type="PIRSR" id="PIRSR613078-1"/>
    </source>
</evidence>
<feature type="binding site" evidence="6">
    <location>
        <position position="112"/>
    </location>
    <ligand>
        <name>substrate</name>
    </ligand>
</feature>
<evidence type="ECO:0000256" key="11">
    <source>
        <dbReference type="SAM" id="SignalP"/>
    </source>
</evidence>
<dbReference type="PROSITE" id="PS00175">
    <property type="entry name" value="PG_MUTASE"/>
    <property type="match status" value="1"/>
</dbReference>
<feature type="chain" id="PRO_5031210393" description="Phosphoglycerate mutase" evidence="11">
    <location>
        <begin position="22"/>
        <end position="760"/>
    </location>
</feature>
<dbReference type="InterPro" id="IPR001345">
    <property type="entry name" value="PG/BPGM_mutase_AS"/>
</dbReference>
<sequence>MVRLGLSYALLAFGCAHVGQALLRPSAPRQHNLALQASWQFPGFNRASWRKKPGTLILVRHGESAWNANYTFTGWADPDLSELGQREVTRAARLLLEGGYTVDIAYTSVLKRAISTTWILLRELGLVYLPVIKDYRLNERMYGALTGLSKPETARKYGESTVQAWRRSLKVRPPPLDRSHPYWPGLERKYRHLKQEDIPLTESLLDTMWRTMPLWDEQIKRDLANGKNVLVAAHANSLRGLMKHIDGISEEDIPGVHVPNCIPLVYKFDENMNPIKQEMSVSPVSGFYVERKEVTRAALQREAKLSSSLPGYDSMAYEVTPVLRALSTLQKERDAAASAAREAERAAERAAEEALEKLREAEVPSVNIHPAQKQDPSPNGAAKENAASGDRNGHVMDMEVSRLPAGLNAASKGSSKPMPNKKPVSEWMRSNPTAGLVSSTRKSGVDEFGRRRDPIVVMIRHGKTEYNKLGLFTGWEDAPLSGDGIEEARRAGRLMRYHGIEFDVIHASWLSRAIETAWLCLEELDETWIPIIKSWRLNERMYGALTGLSKKMIAQRHGQEQLKKWRRGYTTRPPPVSSFSQHYPGNDARYVENVKDCRYSVKESFVRSLVAGRLNLARKLPHTESLRDCMERTIPYYTDVIVPSTIDQGKNVLISSSENAIRGLLMHLCDIPPDRICDVEIPTGVPLLYDTKQKCIKLLEDPWDSERQYDFGAAGSEIFKPCDVSEFLNELIAERREQPASSAKTVEADEKKGREDAVKA</sequence>
<dbReference type="EMBL" id="HBEA01018113">
    <property type="protein sequence ID" value="CAD8264258.1"/>
    <property type="molecule type" value="Transcribed_RNA"/>
</dbReference>
<evidence type="ECO:0000256" key="3">
    <source>
        <dbReference type="ARBA" id="ARBA00023152"/>
    </source>
</evidence>
<feature type="site" description="Transition state stabilizer" evidence="7">
    <location>
        <position position="234"/>
    </location>
</feature>
<evidence type="ECO:0000256" key="6">
    <source>
        <dbReference type="PIRSR" id="PIRSR613078-2"/>
    </source>
</evidence>
<dbReference type="AlphaFoldDB" id="A0A7R9YG63"/>
<feature type="signal peptide" evidence="11">
    <location>
        <begin position="1"/>
        <end position="21"/>
    </location>
</feature>
<feature type="active site" description="Proton donor/acceptor" evidence="5">
    <location>
        <position position="139"/>
    </location>
</feature>
<evidence type="ECO:0000256" key="4">
    <source>
        <dbReference type="ARBA" id="ARBA00023235"/>
    </source>
</evidence>
<accession>A0A7R9YG63</accession>
<feature type="compositionally biased region" description="Basic and acidic residues" evidence="10">
    <location>
        <begin position="746"/>
        <end position="760"/>
    </location>
</feature>
<dbReference type="InterPro" id="IPR013078">
    <property type="entry name" value="His_Pase_superF_clade-1"/>
</dbReference>
<organism evidence="12">
    <name type="scientific">Pinguiococcus pyrenoidosus</name>
    <dbReference type="NCBI Taxonomy" id="172671"/>
    <lineage>
        <taxon>Eukaryota</taxon>
        <taxon>Sar</taxon>
        <taxon>Stramenopiles</taxon>
        <taxon>Ochrophyta</taxon>
        <taxon>Pinguiophyceae</taxon>
        <taxon>Pinguiochrysidales</taxon>
        <taxon>Pinguiochrysidaceae</taxon>
        <taxon>Pinguiococcus</taxon>
    </lineage>
</organism>
<feature type="region of interest" description="Disordered" evidence="10">
    <location>
        <begin position="361"/>
        <end position="392"/>
    </location>
</feature>
<proteinExistence type="inferred from homology"/>
<feature type="compositionally biased region" description="Polar residues" evidence="10">
    <location>
        <begin position="428"/>
        <end position="442"/>
    </location>
</feature>
<evidence type="ECO:0000256" key="7">
    <source>
        <dbReference type="PIRSR" id="PIRSR613078-3"/>
    </source>
</evidence>
<keyword evidence="9" id="KW-0175">Coiled coil</keyword>
<gene>
    <name evidence="12" type="ORF">PPYR1160_LOCUS13761</name>
</gene>
<feature type="region of interest" description="Disordered" evidence="10">
    <location>
        <begin position="408"/>
        <end position="442"/>
    </location>
</feature>
<dbReference type="Pfam" id="PF00300">
    <property type="entry name" value="His_Phos_1"/>
    <property type="match status" value="2"/>
</dbReference>
<feature type="binding site" evidence="6">
    <location>
        <position position="150"/>
    </location>
    <ligand>
        <name>substrate</name>
    </ligand>
</feature>
<dbReference type="CDD" id="cd07067">
    <property type="entry name" value="HP_PGM_like"/>
    <property type="match status" value="2"/>
</dbReference>
<dbReference type="PROSITE" id="PS51257">
    <property type="entry name" value="PROKAR_LIPOPROTEIN"/>
    <property type="match status" value="1"/>
</dbReference>
<feature type="active site" description="Tele-phosphohistidine intermediate" evidence="5">
    <location>
        <position position="61"/>
    </location>
</feature>
<dbReference type="Gene3D" id="3.40.50.1240">
    <property type="entry name" value="Phosphoglycerate mutase-like"/>
    <property type="match status" value="2"/>
</dbReference>
<name>A0A7R9YG63_9STRA</name>
<feature type="binding site" evidence="6">
    <location>
        <begin position="139"/>
        <end position="142"/>
    </location>
    <ligand>
        <name>substrate</name>
    </ligand>
</feature>
<dbReference type="HAMAP" id="MF_01039">
    <property type="entry name" value="PGAM_GpmA"/>
    <property type="match status" value="2"/>
</dbReference>
<comment type="catalytic activity">
    <reaction evidence="1 8">
        <text>(2R)-2-phosphoglycerate = (2R)-3-phosphoglycerate</text>
        <dbReference type="Rhea" id="RHEA:15901"/>
        <dbReference type="ChEBI" id="CHEBI:58272"/>
        <dbReference type="ChEBI" id="CHEBI:58289"/>
        <dbReference type="EC" id="5.4.2.11"/>
    </reaction>
</comment>
<dbReference type="GO" id="GO:0006096">
    <property type="term" value="P:glycolytic process"/>
    <property type="evidence" value="ECO:0007669"/>
    <property type="project" value="UniProtKB-KW"/>
</dbReference>